<name>A0A846QE26_9BACT</name>
<comment type="caution">
    <text evidence="6">The sequence shown here is derived from an EMBL/GenBank/DDBJ whole genome shotgun (WGS) entry which is preliminary data.</text>
</comment>
<dbReference type="PANTHER" id="PTHR39190:SF1">
    <property type="entry name" value="FLAGELLAR ASSEMBLY FACTOR FLIW"/>
    <property type="match status" value="1"/>
</dbReference>
<dbReference type="AlphaFoldDB" id="A0A846QE26"/>
<reference evidence="6 7" key="1">
    <citation type="submission" date="2020-03" db="EMBL/GenBank/DDBJ databases">
        <title>Genomic Encyclopedia of Type Strains, Phase IV (KMG-IV): sequencing the most valuable type-strain genomes for metagenomic binning, comparative biology and taxonomic classification.</title>
        <authorList>
            <person name="Goeker M."/>
        </authorList>
    </citation>
    <scope>NUCLEOTIDE SEQUENCE [LARGE SCALE GENOMIC DNA]</scope>
    <source>
        <strain evidence="6 7">DSM 24233</strain>
    </source>
</reference>
<dbReference type="InterPro" id="IPR024046">
    <property type="entry name" value="Flagellar_assmbl_FliW_dom_sf"/>
</dbReference>
<dbReference type="PANTHER" id="PTHR39190">
    <property type="entry name" value="FLAGELLAR ASSEMBLY FACTOR FLIW"/>
    <property type="match status" value="1"/>
</dbReference>
<comment type="subunit">
    <text evidence="4">Interacts with translational regulator CsrA and flagellin(s).</text>
</comment>
<dbReference type="GO" id="GO:0044780">
    <property type="term" value="P:bacterial-type flagellum assembly"/>
    <property type="evidence" value="ECO:0007669"/>
    <property type="project" value="UniProtKB-UniRule"/>
</dbReference>
<dbReference type="Gene3D" id="2.30.290.10">
    <property type="entry name" value="BH3618-like"/>
    <property type="match status" value="1"/>
</dbReference>
<evidence type="ECO:0000256" key="5">
    <source>
        <dbReference type="SAM" id="MobiDB-lite"/>
    </source>
</evidence>
<keyword evidence="3 4" id="KW-0810">Translation regulation</keyword>
<evidence type="ECO:0000256" key="1">
    <source>
        <dbReference type="ARBA" id="ARBA00022490"/>
    </source>
</evidence>
<dbReference type="Proteomes" id="UP000580856">
    <property type="component" value="Unassembled WGS sequence"/>
</dbReference>
<dbReference type="Pfam" id="PF02623">
    <property type="entry name" value="FliW"/>
    <property type="match status" value="1"/>
</dbReference>
<comment type="similarity">
    <text evidence="4">Belongs to the FliW family.</text>
</comment>
<keyword evidence="7" id="KW-1185">Reference proteome</keyword>
<dbReference type="EMBL" id="JAATJA010000001">
    <property type="protein sequence ID" value="NJB66976.1"/>
    <property type="molecule type" value="Genomic_DNA"/>
</dbReference>
<dbReference type="SUPFAM" id="SSF141457">
    <property type="entry name" value="BH3618-like"/>
    <property type="match status" value="1"/>
</dbReference>
<dbReference type="InterPro" id="IPR003775">
    <property type="entry name" value="Flagellar_assembly_factor_FliW"/>
</dbReference>
<protein>
    <recommendedName>
        <fullName evidence="4">Flagellar assembly factor FliW</fullName>
    </recommendedName>
</protein>
<comment type="subcellular location">
    <subcellularLocation>
        <location evidence="4">Cytoplasm</location>
    </subcellularLocation>
</comment>
<accession>A0A846QE26</accession>
<keyword evidence="1 4" id="KW-0963">Cytoplasm</keyword>
<dbReference type="HAMAP" id="MF_01185">
    <property type="entry name" value="FliW"/>
    <property type="match status" value="1"/>
</dbReference>
<comment type="function">
    <text evidence="4">Acts as an anti-CsrA protein, binds CsrA and prevents it from repressing translation of its target genes, one of which is flagellin. Binds to flagellin and participates in the assembly of the flagellum.</text>
</comment>
<dbReference type="GO" id="GO:0005737">
    <property type="term" value="C:cytoplasm"/>
    <property type="evidence" value="ECO:0007669"/>
    <property type="project" value="UniProtKB-SubCell"/>
</dbReference>
<evidence type="ECO:0000256" key="3">
    <source>
        <dbReference type="ARBA" id="ARBA00022845"/>
    </source>
</evidence>
<evidence type="ECO:0000256" key="4">
    <source>
        <dbReference type="HAMAP-Rule" id="MF_01185"/>
    </source>
</evidence>
<dbReference type="RefSeq" id="WP_167940068.1">
    <property type="nucleotide sequence ID" value="NZ_JAATJA010000001.1"/>
</dbReference>
<organism evidence="6 7">
    <name type="scientific">Desulfobaculum xiamenense</name>
    <dbReference type="NCBI Taxonomy" id="995050"/>
    <lineage>
        <taxon>Bacteria</taxon>
        <taxon>Pseudomonadati</taxon>
        <taxon>Thermodesulfobacteriota</taxon>
        <taxon>Desulfovibrionia</taxon>
        <taxon>Desulfovibrionales</taxon>
        <taxon>Desulfovibrionaceae</taxon>
        <taxon>Desulfobaculum</taxon>
    </lineage>
</organism>
<keyword evidence="6" id="KW-0969">Cilium</keyword>
<dbReference type="NCBIfam" id="NF009793">
    <property type="entry name" value="PRK13285.1-1"/>
    <property type="match status" value="1"/>
</dbReference>
<keyword evidence="6" id="KW-0282">Flagellum</keyword>
<keyword evidence="6" id="KW-0966">Cell projection</keyword>
<feature type="region of interest" description="Disordered" evidence="5">
    <location>
        <begin position="146"/>
        <end position="172"/>
    </location>
</feature>
<keyword evidence="4" id="KW-0143">Chaperone</keyword>
<sequence>MADRKEEKVIQTRLGTLAVDMERVITFPRGLIGFEDCKQFSLVQLREDSPFLILQSITHPELGLLVADPFSFMRDYNVKLGNAEQKILQLESAEQVAVLVTVNIPQGRPELTALNLTGPIMVNYQARIGLQVPQVDTKYPSRYYIHGENGEMPKPGAPRPAGAEGKDREEES</sequence>
<evidence type="ECO:0000256" key="2">
    <source>
        <dbReference type="ARBA" id="ARBA00022795"/>
    </source>
</evidence>
<keyword evidence="2 4" id="KW-1005">Bacterial flagellum biogenesis</keyword>
<gene>
    <name evidence="4" type="primary">fliW</name>
    <name evidence="6" type="ORF">GGQ74_000616</name>
</gene>
<proteinExistence type="inferred from homology"/>
<evidence type="ECO:0000313" key="6">
    <source>
        <dbReference type="EMBL" id="NJB66976.1"/>
    </source>
</evidence>
<dbReference type="GO" id="GO:0006417">
    <property type="term" value="P:regulation of translation"/>
    <property type="evidence" value="ECO:0007669"/>
    <property type="project" value="UniProtKB-KW"/>
</dbReference>
<evidence type="ECO:0000313" key="7">
    <source>
        <dbReference type="Proteomes" id="UP000580856"/>
    </source>
</evidence>